<feature type="transmembrane region" description="Helical" evidence="2">
    <location>
        <begin position="137"/>
        <end position="158"/>
    </location>
</feature>
<evidence type="ECO:0000259" key="3">
    <source>
        <dbReference type="Pfam" id="PF14219"/>
    </source>
</evidence>
<dbReference type="RefSeq" id="WP_290706120.1">
    <property type="nucleotide sequence ID" value="NZ_BAAAVS010000016.1"/>
</dbReference>
<evidence type="ECO:0000256" key="2">
    <source>
        <dbReference type="SAM" id="Phobius"/>
    </source>
</evidence>
<gene>
    <name evidence="4" type="ORF">GCM10010528_08270</name>
</gene>
<dbReference type="EMBL" id="BAAAVS010000016">
    <property type="protein sequence ID" value="GAA3028994.1"/>
    <property type="molecule type" value="Genomic_DNA"/>
</dbReference>
<name>A0ABP6L610_9ACTN</name>
<dbReference type="InterPro" id="IPR025565">
    <property type="entry name" value="DUF4328"/>
</dbReference>
<feature type="region of interest" description="Disordered" evidence="1">
    <location>
        <begin position="75"/>
        <end position="99"/>
    </location>
</feature>
<evidence type="ECO:0000256" key="1">
    <source>
        <dbReference type="SAM" id="MobiDB-lite"/>
    </source>
</evidence>
<accession>A0ABP6L610</accession>
<reference evidence="5" key="1">
    <citation type="journal article" date="2019" name="Int. J. Syst. Evol. Microbiol.">
        <title>The Global Catalogue of Microorganisms (GCM) 10K type strain sequencing project: providing services to taxonomists for standard genome sequencing and annotation.</title>
        <authorList>
            <consortium name="The Broad Institute Genomics Platform"/>
            <consortium name="The Broad Institute Genome Sequencing Center for Infectious Disease"/>
            <person name="Wu L."/>
            <person name="Ma J."/>
        </authorList>
    </citation>
    <scope>NUCLEOTIDE SEQUENCE [LARGE SCALE GENOMIC DNA]</scope>
    <source>
        <strain evidence="5">JCM 14234</strain>
    </source>
</reference>
<evidence type="ECO:0000313" key="5">
    <source>
        <dbReference type="Proteomes" id="UP001501035"/>
    </source>
</evidence>
<keyword evidence="2" id="KW-1133">Transmembrane helix</keyword>
<organism evidence="4 5">
    <name type="scientific">Gordonia defluvii</name>
    <dbReference type="NCBI Taxonomy" id="283718"/>
    <lineage>
        <taxon>Bacteria</taxon>
        <taxon>Bacillati</taxon>
        <taxon>Actinomycetota</taxon>
        <taxon>Actinomycetes</taxon>
        <taxon>Mycobacteriales</taxon>
        <taxon>Gordoniaceae</taxon>
        <taxon>Gordonia</taxon>
    </lineage>
</organism>
<keyword evidence="2" id="KW-0472">Membrane</keyword>
<sequence>MTEPSDDRLVDLCRTCRIQAPHRAGRTRCPRCNSILVVVTGDRVAQALAQPRLPDRQVPRQRVAGYRRGSEAKVRWVAQRPPEARPAPRRGPRNTGTRATPRYTAIPAWGLPDLPASWREIPAEQQARAEAMRFNGAARYSAIALALCALFHLIRYAVTILGRGRLIPGWLDIATSSLAVLGGLAAVAAAVYGLFYFGRWVVAMRVLAYRHGHRLDPRPRWVLWLCSVVPLGNVFSGPFVVREAALVDERVSGPRSLAALRKIWVAWALVNAFALIAILTRWAGSRSGSLQTQADSLVWTIVSAIVSAAFAWWMVPRLIQVFSPTTVEGTIRPRRRWVNA</sequence>
<feature type="transmembrane region" description="Helical" evidence="2">
    <location>
        <begin position="264"/>
        <end position="284"/>
    </location>
</feature>
<proteinExistence type="predicted"/>
<keyword evidence="2" id="KW-0812">Transmembrane</keyword>
<dbReference type="Pfam" id="PF14219">
    <property type="entry name" value="DUF4328"/>
    <property type="match status" value="1"/>
</dbReference>
<comment type="caution">
    <text evidence="4">The sequence shown here is derived from an EMBL/GenBank/DDBJ whole genome shotgun (WGS) entry which is preliminary data.</text>
</comment>
<evidence type="ECO:0000313" key="4">
    <source>
        <dbReference type="EMBL" id="GAA3028994.1"/>
    </source>
</evidence>
<keyword evidence="5" id="KW-1185">Reference proteome</keyword>
<feature type="domain" description="DUF4328" evidence="3">
    <location>
        <begin position="176"/>
        <end position="314"/>
    </location>
</feature>
<dbReference type="Proteomes" id="UP001501035">
    <property type="component" value="Unassembled WGS sequence"/>
</dbReference>
<feature type="transmembrane region" description="Helical" evidence="2">
    <location>
        <begin position="296"/>
        <end position="315"/>
    </location>
</feature>
<protein>
    <recommendedName>
        <fullName evidence="3">DUF4328 domain-containing protein</fullName>
    </recommendedName>
</protein>
<feature type="transmembrane region" description="Helical" evidence="2">
    <location>
        <begin position="178"/>
        <end position="201"/>
    </location>
</feature>
<feature type="transmembrane region" description="Helical" evidence="2">
    <location>
        <begin position="221"/>
        <end position="241"/>
    </location>
</feature>